<comment type="caution">
    <text evidence="2">The sequence shown here is derived from an EMBL/GenBank/DDBJ whole genome shotgun (WGS) entry which is preliminary data.</text>
</comment>
<dbReference type="GO" id="GO:0008270">
    <property type="term" value="F:zinc ion binding"/>
    <property type="evidence" value="ECO:0007669"/>
    <property type="project" value="UniProtKB-UniRule"/>
</dbReference>
<comment type="similarity">
    <text evidence="1">Belongs to the FHY3/FAR1 family.</text>
</comment>
<dbReference type="Proteomes" id="UP000467840">
    <property type="component" value="Chromosome 15"/>
</dbReference>
<keyword evidence="1" id="KW-0479">Metal-binding</keyword>
<reference evidence="2 3" key="1">
    <citation type="journal article" date="2020" name="Mol. Plant">
        <title>The Chromosome-Based Rubber Tree Genome Provides New Insights into Spurge Genome Evolution and Rubber Biosynthesis.</title>
        <authorList>
            <person name="Liu J."/>
            <person name="Shi C."/>
            <person name="Shi C.C."/>
            <person name="Li W."/>
            <person name="Zhang Q.J."/>
            <person name="Zhang Y."/>
            <person name="Li K."/>
            <person name="Lu H.F."/>
            <person name="Shi C."/>
            <person name="Zhu S.T."/>
            <person name="Xiao Z.Y."/>
            <person name="Nan H."/>
            <person name="Yue Y."/>
            <person name="Zhu X.G."/>
            <person name="Wu Y."/>
            <person name="Hong X.N."/>
            <person name="Fan G.Y."/>
            <person name="Tong Y."/>
            <person name="Zhang D."/>
            <person name="Mao C.L."/>
            <person name="Liu Y.L."/>
            <person name="Hao S.J."/>
            <person name="Liu W.Q."/>
            <person name="Lv M.Q."/>
            <person name="Zhang H.B."/>
            <person name="Liu Y."/>
            <person name="Hu-Tang G.R."/>
            <person name="Wang J.P."/>
            <person name="Wang J.H."/>
            <person name="Sun Y.H."/>
            <person name="Ni S.B."/>
            <person name="Chen W.B."/>
            <person name="Zhang X.C."/>
            <person name="Jiao Y.N."/>
            <person name="Eichler E.E."/>
            <person name="Li G.H."/>
            <person name="Liu X."/>
            <person name="Gao L.Z."/>
        </authorList>
    </citation>
    <scope>NUCLEOTIDE SEQUENCE [LARGE SCALE GENOMIC DNA]</scope>
    <source>
        <strain evidence="3">cv. GT1</strain>
        <tissue evidence="2">Leaf</tissue>
    </source>
</reference>
<organism evidence="2 3">
    <name type="scientific">Hevea brasiliensis</name>
    <name type="common">Para rubber tree</name>
    <name type="synonym">Siphonia brasiliensis</name>
    <dbReference type="NCBI Taxonomy" id="3981"/>
    <lineage>
        <taxon>Eukaryota</taxon>
        <taxon>Viridiplantae</taxon>
        <taxon>Streptophyta</taxon>
        <taxon>Embryophyta</taxon>
        <taxon>Tracheophyta</taxon>
        <taxon>Spermatophyta</taxon>
        <taxon>Magnoliopsida</taxon>
        <taxon>eudicotyledons</taxon>
        <taxon>Gunneridae</taxon>
        <taxon>Pentapetalae</taxon>
        <taxon>rosids</taxon>
        <taxon>fabids</taxon>
        <taxon>Malpighiales</taxon>
        <taxon>Euphorbiaceae</taxon>
        <taxon>Crotonoideae</taxon>
        <taxon>Micrandreae</taxon>
        <taxon>Hevea</taxon>
    </lineage>
</organism>
<sequence>MSKFMRVHRSIPLAIKRRLEAHDIARIRPSRSVRLLEVQAGGPEKLSCLPRDRRNFNDISRRWKLGNGDADYINRMFLRMQQQNTNIFYLIDTDEDQRFTNVFWVHLWSIAAYEEFCDVVPEKLRGVQEYDKAKKEFIALMYDSLSPIMFERNWHEFVMKYNLEGNEWLLKLYNERQFWVPVHVNHIFWAGMLLTQRSEGMHAYFDGYVNSMSTLKQFIEQYEIALRDKVEKEFFADFRSKNTDMNCISDFQWERQFQEAYTTGMYKQVQNEIKQIWDCNVHQSAPGKDINEGDEEFVEPGFEQHKILERSLLNDWYMKEHVYTVLYNEEGSVFKWN</sequence>
<evidence type="ECO:0000313" key="2">
    <source>
        <dbReference type="EMBL" id="KAF2313526.1"/>
    </source>
</evidence>
<gene>
    <name evidence="2" type="ORF">GH714_011455</name>
</gene>
<keyword evidence="1" id="KW-0862">Zinc</keyword>
<dbReference type="GO" id="GO:0005634">
    <property type="term" value="C:nucleus"/>
    <property type="evidence" value="ECO:0007669"/>
    <property type="project" value="UniProtKB-SubCell"/>
</dbReference>
<evidence type="ECO:0000313" key="3">
    <source>
        <dbReference type="Proteomes" id="UP000467840"/>
    </source>
</evidence>
<evidence type="ECO:0000256" key="1">
    <source>
        <dbReference type="RuleBase" id="RU367018"/>
    </source>
</evidence>
<dbReference type="PANTHER" id="PTHR31669">
    <property type="entry name" value="PROTEIN FAR1-RELATED SEQUENCE 10-RELATED"/>
    <property type="match status" value="1"/>
</dbReference>
<dbReference type="PANTHER" id="PTHR31669:SF283">
    <property type="entry name" value="PROTEIN FAR1-RELATED SEQUENCE"/>
    <property type="match status" value="1"/>
</dbReference>
<comment type="function">
    <text evidence="1">Putative transcription activator involved in regulating light control of development.</text>
</comment>
<accession>A0A6A6MMW0</accession>
<dbReference type="InterPro" id="IPR031052">
    <property type="entry name" value="FHY3/FAR1"/>
</dbReference>
<name>A0A6A6MMW0_HEVBR</name>
<comment type="subcellular location">
    <subcellularLocation>
        <location evidence="1">Nucleus</location>
    </subcellularLocation>
</comment>
<dbReference type="GO" id="GO:0006355">
    <property type="term" value="P:regulation of DNA-templated transcription"/>
    <property type="evidence" value="ECO:0007669"/>
    <property type="project" value="UniProtKB-UniRule"/>
</dbReference>
<dbReference type="AlphaFoldDB" id="A0A6A6MMW0"/>
<keyword evidence="3" id="KW-1185">Reference proteome</keyword>
<dbReference type="EMBL" id="JAAGAX010000005">
    <property type="protein sequence ID" value="KAF2313526.1"/>
    <property type="molecule type" value="Genomic_DNA"/>
</dbReference>
<keyword evidence="1" id="KW-0539">Nucleus</keyword>
<proteinExistence type="inferred from homology"/>
<keyword evidence="1" id="KW-0863">Zinc-finger</keyword>
<protein>
    <recommendedName>
        <fullName evidence="1">Protein FAR1-RELATED SEQUENCE</fullName>
    </recommendedName>
</protein>